<accession>A0A6C2D387</accession>
<name>A0A6C2D387_9RHOO</name>
<feature type="transmembrane region" description="Helical" evidence="1">
    <location>
        <begin position="7"/>
        <end position="28"/>
    </location>
</feature>
<evidence type="ECO:0000313" key="2">
    <source>
        <dbReference type="EMBL" id="TYC60105.1"/>
    </source>
</evidence>
<feature type="transmembrane region" description="Helical" evidence="1">
    <location>
        <begin position="34"/>
        <end position="55"/>
    </location>
</feature>
<dbReference type="OrthoDB" id="8537043at2"/>
<feature type="transmembrane region" description="Helical" evidence="1">
    <location>
        <begin position="141"/>
        <end position="159"/>
    </location>
</feature>
<evidence type="ECO:0000313" key="3">
    <source>
        <dbReference type="Proteomes" id="UP000389128"/>
    </source>
</evidence>
<protein>
    <recommendedName>
        <fullName evidence="4">Ketosynthase</fullName>
    </recommendedName>
</protein>
<feature type="transmembrane region" description="Helical" evidence="1">
    <location>
        <begin position="87"/>
        <end position="105"/>
    </location>
</feature>
<keyword evidence="1" id="KW-1133">Transmembrane helix</keyword>
<keyword evidence="1" id="KW-0812">Transmembrane</keyword>
<proteinExistence type="predicted"/>
<feature type="transmembrane region" description="Helical" evidence="1">
    <location>
        <begin position="60"/>
        <end position="81"/>
    </location>
</feature>
<organism evidence="2 3">
    <name type="scientific">Zoogloea oleivorans</name>
    <dbReference type="NCBI Taxonomy" id="1552750"/>
    <lineage>
        <taxon>Bacteria</taxon>
        <taxon>Pseudomonadati</taxon>
        <taxon>Pseudomonadota</taxon>
        <taxon>Betaproteobacteria</taxon>
        <taxon>Rhodocyclales</taxon>
        <taxon>Zoogloeaceae</taxon>
        <taxon>Zoogloea</taxon>
    </lineage>
</organism>
<keyword evidence="1" id="KW-0472">Membrane</keyword>
<keyword evidence="3" id="KW-1185">Reference proteome</keyword>
<feature type="transmembrane region" description="Helical" evidence="1">
    <location>
        <begin position="165"/>
        <end position="183"/>
    </location>
</feature>
<dbReference type="Proteomes" id="UP000389128">
    <property type="component" value="Unassembled WGS sequence"/>
</dbReference>
<comment type="caution">
    <text evidence="2">The sequence shown here is derived from an EMBL/GenBank/DDBJ whole genome shotgun (WGS) entry which is preliminary data.</text>
</comment>
<sequence length="219" mass="23758">MSGNDHPLLAGLLTGGLIVAYDGLAHYVSAVPDAAPWAALVTLLPAVAFGLALLFKRSGWLPATLGGLLVVGLALQLWPLLHDNLTWLYLAQYLSTNIALGLYFGRSLGAGQTPVCTTFAAMSHPSLSPTLQRYTRRVTQAWTLFFFASAAISILLYFLAPAAVWSLFSNILYLPSLALMFLVEGLMRRRALPPEDRQGVIASIRAYQASTRRNSAQPR</sequence>
<reference evidence="2 3" key="1">
    <citation type="submission" date="2019-01" db="EMBL/GenBank/DDBJ databases">
        <title>Zoogloea oleivorans genome sequencing and assembly.</title>
        <authorList>
            <person name="Tancsics A."/>
            <person name="Farkas M."/>
            <person name="Kriszt B."/>
            <person name="Maroti G."/>
            <person name="Horvath B."/>
        </authorList>
    </citation>
    <scope>NUCLEOTIDE SEQUENCE [LARGE SCALE GENOMIC DNA]</scope>
    <source>
        <strain evidence="2 3">Buc</strain>
    </source>
</reference>
<dbReference type="EMBL" id="SDKK01000005">
    <property type="protein sequence ID" value="TYC60105.1"/>
    <property type="molecule type" value="Genomic_DNA"/>
</dbReference>
<dbReference type="AlphaFoldDB" id="A0A6C2D387"/>
<evidence type="ECO:0000256" key="1">
    <source>
        <dbReference type="SAM" id="Phobius"/>
    </source>
</evidence>
<dbReference type="RefSeq" id="WP_148578194.1">
    <property type="nucleotide sequence ID" value="NZ_SDKK01000005.1"/>
</dbReference>
<evidence type="ECO:0008006" key="4">
    <source>
        <dbReference type="Google" id="ProtNLM"/>
    </source>
</evidence>
<gene>
    <name evidence="2" type="ORF">ETQ85_06235</name>
</gene>